<dbReference type="Gene3D" id="1.25.40.10">
    <property type="entry name" value="Tetratricopeptide repeat domain"/>
    <property type="match status" value="1"/>
</dbReference>
<accession>A0ABP1FT78</accession>
<proteinExistence type="predicted"/>
<evidence type="ECO:0000313" key="1">
    <source>
        <dbReference type="EMBL" id="CAL5222641.1"/>
    </source>
</evidence>
<reference evidence="1 2" key="1">
    <citation type="submission" date="2024-06" db="EMBL/GenBank/DDBJ databases">
        <authorList>
            <person name="Kraege A."/>
            <person name="Thomma B."/>
        </authorList>
    </citation>
    <scope>NUCLEOTIDE SEQUENCE [LARGE SCALE GENOMIC DNA]</scope>
</reference>
<comment type="caution">
    <text evidence="1">The sequence shown here is derived from an EMBL/GenBank/DDBJ whole genome shotgun (WGS) entry which is preliminary data.</text>
</comment>
<sequence>MEKALKSMRSAVEPSHPELMTVIRSLATIYRQFDRVGDVVELLRKELELLTEEGQALSSGGINLARTLAHVQTQAGLLSDAEATCRSLYNTVRGYPGRLNSDKNINVNFRSDITLDLARVVKARGRLDEARQLCEEANDQDAQLVGRVAGMCMDYWPAMQLQAAIELEIGTRDSLLRALNSLQPYCECWQRLINNINTINASGREVSWNKPGSWDWMWRGDQGSEVCL</sequence>
<name>A0ABP1FT78_9CHLO</name>
<evidence type="ECO:0000313" key="2">
    <source>
        <dbReference type="Proteomes" id="UP001497392"/>
    </source>
</evidence>
<gene>
    <name evidence="1" type="primary">g5036</name>
    <name evidence="1" type="ORF">VP750_LOCUS4300</name>
</gene>
<dbReference type="InterPro" id="IPR011990">
    <property type="entry name" value="TPR-like_helical_dom_sf"/>
</dbReference>
<organism evidence="1 2">
    <name type="scientific">Coccomyxa viridis</name>
    <dbReference type="NCBI Taxonomy" id="1274662"/>
    <lineage>
        <taxon>Eukaryota</taxon>
        <taxon>Viridiplantae</taxon>
        <taxon>Chlorophyta</taxon>
        <taxon>core chlorophytes</taxon>
        <taxon>Trebouxiophyceae</taxon>
        <taxon>Trebouxiophyceae incertae sedis</taxon>
        <taxon>Coccomyxaceae</taxon>
        <taxon>Coccomyxa</taxon>
    </lineage>
</organism>
<dbReference type="EMBL" id="CAXHTA020000007">
    <property type="protein sequence ID" value="CAL5222641.1"/>
    <property type="molecule type" value="Genomic_DNA"/>
</dbReference>
<keyword evidence="2" id="KW-1185">Reference proteome</keyword>
<dbReference type="SUPFAM" id="SSF48452">
    <property type="entry name" value="TPR-like"/>
    <property type="match status" value="1"/>
</dbReference>
<dbReference type="Proteomes" id="UP001497392">
    <property type="component" value="Unassembled WGS sequence"/>
</dbReference>
<protein>
    <submittedName>
        <fullName evidence="1">G5036 protein</fullName>
    </submittedName>
</protein>